<dbReference type="AlphaFoldDB" id="A0A6G3U2S0"/>
<accession>A0A6G3U2S0</accession>
<evidence type="ECO:0000313" key="1">
    <source>
        <dbReference type="EMBL" id="NEC80811.1"/>
    </source>
</evidence>
<proteinExistence type="predicted"/>
<name>A0A6G3U2S0_9ACTN</name>
<dbReference type="EMBL" id="JAAGMU010000886">
    <property type="protein sequence ID" value="NEC80811.1"/>
    <property type="molecule type" value="Genomic_DNA"/>
</dbReference>
<reference evidence="1" key="1">
    <citation type="submission" date="2020-01" db="EMBL/GenBank/DDBJ databases">
        <title>Insect and environment-associated Actinomycetes.</title>
        <authorList>
            <person name="Currrie C."/>
            <person name="Chevrette M."/>
            <person name="Carlson C."/>
            <person name="Stubbendieck R."/>
            <person name="Wendt-Pienkowski E."/>
        </authorList>
    </citation>
    <scope>NUCLEOTIDE SEQUENCE</scope>
    <source>
        <strain evidence="1">SID7958</strain>
    </source>
</reference>
<sequence length="59" mass="6303">MTVRSPRSKVIAPWVRTRLRTAPGTALALALLVAVTAFLAAALPRSVDRYGDTGLRQAV</sequence>
<organism evidence="1">
    <name type="scientific">Streptomyces sp. SID7958</name>
    <dbReference type="NCBI Taxonomy" id="2706093"/>
    <lineage>
        <taxon>Bacteria</taxon>
        <taxon>Bacillati</taxon>
        <taxon>Actinomycetota</taxon>
        <taxon>Actinomycetes</taxon>
        <taxon>Kitasatosporales</taxon>
        <taxon>Streptomycetaceae</taxon>
        <taxon>Streptomyces</taxon>
    </lineage>
</organism>
<protein>
    <submittedName>
        <fullName evidence="1">Uncharacterized protein</fullName>
    </submittedName>
</protein>
<comment type="caution">
    <text evidence="1">The sequence shown here is derived from an EMBL/GenBank/DDBJ whole genome shotgun (WGS) entry which is preliminary data.</text>
</comment>
<feature type="non-terminal residue" evidence="1">
    <location>
        <position position="59"/>
    </location>
</feature>
<gene>
    <name evidence="1" type="ORF">G3I38_16610</name>
</gene>